<dbReference type="InterPro" id="IPR007410">
    <property type="entry name" value="LpqE-like"/>
</dbReference>
<keyword evidence="1" id="KW-0732">Signal</keyword>
<dbReference type="OrthoDB" id="9796962at2"/>
<evidence type="ECO:0000313" key="3">
    <source>
        <dbReference type="Proteomes" id="UP000309668"/>
    </source>
</evidence>
<proteinExistence type="predicted"/>
<gene>
    <name evidence="2" type="ORF">FEV51_01480</name>
</gene>
<dbReference type="Proteomes" id="UP000309668">
    <property type="component" value="Unassembled WGS sequence"/>
</dbReference>
<evidence type="ECO:0000313" key="2">
    <source>
        <dbReference type="EMBL" id="TMM49898.1"/>
    </source>
</evidence>
<evidence type="ECO:0000256" key="1">
    <source>
        <dbReference type="SAM" id="SignalP"/>
    </source>
</evidence>
<reference evidence="2 3" key="1">
    <citation type="submission" date="2019-05" db="EMBL/GenBank/DDBJ databases">
        <title>Erythrobacter marisflavi sp. nov., isolated from isolated from water of an estuary environment.</title>
        <authorList>
            <person name="Yoon J.-H."/>
        </authorList>
    </citation>
    <scope>NUCLEOTIDE SEQUENCE [LARGE SCALE GENOMIC DNA]</scope>
    <source>
        <strain evidence="2 3">KEM-5</strain>
    </source>
</reference>
<organism evidence="2 3">
    <name type="scientific">Qipengyuania marisflavi</name>
    <dbReference type="NCBI Taxonomy" id="2486356"/>
    <lineage>
        <taxon>Bacteria</taxon>
        <taxon>Pseudomonadati</taxon>
        <taxon>Pseudomonadota</taxon>
        <taxon>Alphaproteobacteria</taxon>
        <taxon>Sphingomonadales</taxon>
        <taxon>Erythrobacteraceae</taxon>
        <taxon>Qipengyuania</taxon>
    </lineage>
</organism>
<dbReference type="AlphaFoldDB" id="A0A5S3P8Y3"/>
<name>A0A5S3P8Y3_9SPHN</name>
<dbReference type="InterPro" id="IPR058248">
    <property type="entry name" value="Lxx211020-like"/>
</dbReference>
<dbReference type="SUPFAM" id="SSF110087">
    <property type="entry name" value="DR1885-like metal-binding protein"/>
    <property type="match status" value="1"/>
</dbReference>
<keyword evidence="3" id="KW-1185">Reference proteome</keyword>
<dbReference type="PROSITE" id="PS51257">
    <property type="entry name" value="PROKAR_LIPOPROTEIN"/>
    <property type="match status" value="1"/>
</dbReference>
<dbReference type="RefSeq" id="WP_138615459.1">
    <property type="nucleotide sequence ID" value="NZ_VCAO01000001.1"/>
</dbReference>
<sequence>MIKPIYAAALLTATSLGLASCGGEAEQPAGAEAPEGVPGLAIENARLILPAVEGNPGIVYFDLVNSGEKARAVRRADVMGAERTEMHASMEMSGEMTMGETGPQTVQPGDTMTFEPGGLHLMVFDISPELTAGSKASVTLTVAGGDKTSFEAEVRAAGDDR</sequence>
<dbReference type="EMBL" id="VCAO01000001">
    <property type="protein sequence ID" value="TMM49898.1"/>
    <property type="molecule type" value="Genomic_DNA"/>
</dbReference>
<dbReference type="Gene3D" id="2.60.40.1890">
    <property type="entry name" value="PCu(A)C copper chaperone"/>
    <property type="match status" value="1"/>
</dbReference>
<feature type="chain" id="PRO_5024448572" evidence="1">
    <location>
        <begin position="20"/>
        <end position="161"/>
    </location>
</feature>
<dbReference type="PANTHER" id="PTHR36302:SF1">
    <property type="entry name" value="COPPER CHAPERONE PCU(A)C"/>
    <property type="match status" value="1"/>
</dbReference>
<dbReference type="InterPro" id="IPR036182">
    <property type="entry name" value="PCuAC_sf"/>
</dbReference>
<protein>
    <submittedName>
        <fullName evidence="2">Copper chaperone PCu(A)C</fullName>
    </submittedName>
</protein>
<feature type="signal peptide" evidence="1">
    <location>
        <begin position="1"/>
        <end position="19"/>
    </location>
</feature>
<dbReference type="Pfam" id="PF04314">
    <property type="entry name" value="PCuAC"/>
    <property type="match status" value="1"/>
</dbReference>
<comment type="caution">
    <text evidence="2">The sequence shown here is derived from an EMBL/GenBank/DDBJ whole genome shotgun (WGS) entry which is preliminary data.</text>
</comment>
<dbReference type="PANTHER" id="PTHR36302">
    <property type="entry name" value="BLR7088 PROTEIN"/>
    <property type="match status" value="1"/>
</dbReference>
<accession>A0A5S3P8Y3</accession>